<evidence type="ECO:0000256" key="6">
    <source>
        <dbReference type="ARBA" id="ARBA00022478"/>
    </source>
</evidence>
<evidence type="ECO:0000256" key="9">
    <source>
        <dbReference type="RuleBase" id="RU367076"/>
    </source>
</evidence>
<dbReference type="Pfam" id="PF08221">
    <property type="entry name" value="HTH_9"/>
    <property type="match status" value="1"/>
</dbReference>
<dbReference type="InterPro" id="IPR055207">
    <property type="entry name" value="POLR3C_WHD"/>
</dbReference>
<dbReference type="Gene3D" id="1.10.10.10">
    <property type="entry name" value="Winged helix-like DNA-binding domain superfamily/Winged helix DNA-binding domain"/>
    <property type="match status" value="3"/>
</dbReference>
<dbReference type="GO" id="GO:0005666">
    <property type="term" value="C:RNA polymerase III complex"/>
    <property type="evidence" value="ECO:0007669"/>
    <property type="project" value="UniProtKB-UniRule"/>
</dbReference>
<evidence type="ECO:0000259" key="11">
    <source>
        <dbReference type="Pfam" id="PF08221"/>
    </source>
</evidence>
<evidence type="ECO:0000256" key="8">
    <source>
        <dbReference type="ARBA" id="ARBA00023242"/>
    </source>
</evidence>
<evidence type="ECO:0000256" key="3">
    <source>
        <dbReference type="ARBA" id="ARBA00007206"/>
    </source>
</evidence>
<evidence type="ECO:0000256" key="5">
    <source>
        <dbReference type="ARBA" id="ARBA00016689"/>
    </source>
</evidence>
<keyword evidence="7 9" id="KW-0804">Transcription</keyword>
<comment type="function">
    <text evidence="9">DNA-dependent RNA polymerase catalyzes the transcription of DNA into RNA using the four ribonucleoside triphosphates as substrates. Specific core component of RNA polymerase III which synthesizes small RNAs, such as 5S rRNA and tRNAs.</text>
</comment>
<dbReference type="Pfam" id="PF22536">
    <property type="entry name" value="WHD_POLR3C"/>
    <property type="match status" value="1"/>
</dbReference>
<evidence type="ECO:0000313" key="13">
    <source>
        <dbReference type="Proteomes" id="UP000515123"/>
    </source>
</evidence>
<sequence>MVGQNGLKLAVHLITAHLGDLVAKVCSCLLHRGALSLQEVVRFTKLSISQAKNCLLVLIQHNCVQAFSVLLPGSTTKTMTQYIALFDNILHRMRFPKFLMVVKYDLGHEGEVLLEGLLQNGRLTFDQLVERTLSKTTEASASIREEMRANFNNLVHSHYVERCPKPEPFVGPDSEDQSTFARKRRAKTVPILSLEQQVMVAATLSNGERFSEISNGGKMTVDTVVADHHVATFSGEKRKFEALEMDQELQSAITENEVLWRANYEKFIQCLKKKACVLNVRSRLGLDASTILEAMIETIDQENVENKNTVFASMGSIIERVREKPGGISMTLEHVRTILVDQLLCHSSTEDTNTWYTIDLNDIIENSQNEEVETFIRARYGLEAYRIFRLLIKCGHPVETEQIVEITFIEKKNAQEILYKLWKDEYLEMEKVVMHGSGQTQLFLWKLNKRVLREHIIDDMYHASLNLSQKISQIAQQQREVSPHGDKKYQRVKYILQSSLYKLDDALMLFQFL</sequence>
<gene>
    <name evidence="14" type="primary">LOC109717495</name>
</gene>
<feature type="domain" description="RNA polymerase III Rpc82 C -terminal" evidence="10">
    <location>
        <begin position="150"/>
        <end position="343"/>
    </location>
</feature>
<keyword evidence="6 9" id="KW-0240">DNA-directed RNA polymerase</keyword>
<dbReference type="Proteomes" id="UP000515123">
    <property type="component" value="Linkage group 11"/>
</dbReference>
<comment type="similarity">
    <text evidence="2">Belongs to the RNA polymerase beta chain family.</text>
</comment>
<name>A0A6P5G0Y8_ANACO</name>
<dbReference type="PANTHER" id="PTHR12949:SF0">
    <property type="entry name" value="DNA-DIRECTED RNA POLYMERASE III SUBUNIT RPC3"/>
    <property type="match status" value="1"/>
</dbReference>
<evidence type="ECO:0000256" key="7">
    <source>
        <dbReference type="ARBA" id="ARBA00023163"/>
    </source>
</evidence>
<comment type="subcellular location">
    <subcellularLocation>
        <location evidence="1 9">Nucleus</location>
    </subcellularLocation>
</comment>
<keyword evidence="13" id="KW-1185">Reference proteome</keyword>
<accession>A0A6P5G0Y8</accession>
<dbReference type="InterPro" id="IPR013197">
    <property type="entry name" value="RNA_pol_III_RPC82-rel_HTH"/>
</dbReference>
<evidence type="ECO:0000256" key="1">
    <source>
        <dbReference type="ARBA" id="ARBA00004123"/>
    </source>
</evidence>
<dbReference type="Pfam" id="PF05645">
    <property type="entry name" value="RNA_pol_Rpc82"/>
    <property type="match status" value="1"/>
</dbReference>
<dbReference type="GO" id="GO:0006351">
    <property type="term" value="P:DNA-templated transcription"/>
    <property type="evidence" value="ECO:0007669"/>
    <property type="project" value="InterPro"/>
</dbReference>
<reference evidence="13" key="1">
    <citation type="journal article" date="2015" name="Nat. Genet.">
        <title>The pineapple genome and the evolution of CAM photosynthesis.</title>
        <authorList>
            <person name="Ming R."/>
            <person name="VanBuren R."/>
            <person name="Wai C.M."/>
            <person name="Tang H."/>
            <person name="Schatz M.C."/>
            <person name="Bowers J.E."/>
            <person name="Lyons E."/>
            <person name="Wang M.L."/>
            <person name="Chen J."/>
            <person name="Biggers E."/>
            <person name="Zhang J."/>
            <person name="Huang L."/>
            <person name="Zhang L."/>
            <person name="Miao W."/>
            <person name="Zhang J."/>
            <person name="Ye Z."/>
            <person name="Miao C."/>
            <person name="Lin Z."/>
            <person name="Wang H."/>
            <person name="Zhou H."/>
            <person name="Yim W.C."/>
            <person name="Priest H.D."/>
            <person name="Zheng C."/>
            <person name="Woodhouse M."/>
            <person name="Edger P.P."/>
            <person name="Guyot R."/>
            <person name="Guo H.B."/>
            <person name="Guo H."/>
            <person name="Zheng G."/>
            <person name="Singh R."/>
            <person name="Sharma A."/>
            <person name="Min X."/>
            <person name="Zheng Y."/>
            <person name="Lee H."/>
            <person name="Gurtowski J."/>
            <person name="Sedlazeck F.J."/>
            <person name="Harkess A."/>
            <person name="McKain M.R."/>
            <person name="Liao Z."/>
            <person name="Fang J."/>
            <person name="Liu J."/>
            <person name="Zhang X."/>
            <person name="Zhang Q."/>
            <person name="Hu W."/>
            <person name="Qin Y."/>
            <person name="Wang K."/>
            <person name="Chen L.Y."/>
            <person name="Shirley N."/>
            <person name="Lin Y.R."/>
            <person name="Liu L.Y."/>
            <person name="Hernandez A.G."/>
            <person name="Wright C.L."/>
            <person name="Bulone V."/>
            <person name="Tuskan G.A."/>
            <person name="Heath K."/>
            <person name="Zee F."/>
            <person name="Moore P.H."/>
            <person name="Sunkar R."/>
            <person name="Leebens-Mack J.H."/>
            <person name="Mockler T."/>
            <person name="Bennetzen J.L."/>
            <person name="Freeling M."/>
            <person name="Sankoff D."/>
            <person name="Paterson A.H."/>
            <person name="Zhu X."/>
            <person name="Yang X."/>
            <person name="Smith J.A."/>
            <person name="Cushman J.C."/>
            <person name="Paull R.E."/>
            <person name="Yu Q."/>
        </authorList>
    </citation>
    <scope>NUCLEOTIDE SEQUENCE [LARGE SCALE GENOMIC DNA]</scope>
    <source>
        <strain evidence="13">cv. F153</strain>
    </source>
</reference>
<dbReference type="SUPFAM" id="SSF46785">
    <property type="entry name" value="Winged helix' DNA-binding domain"/>
    <property type="match status" value="1"/>
</dbReference>
<organism evidence="13 14">
    <name type="scientific">Ananas comosus</name>
    <name type="common">Pineapple</name>
    <name type="synonym">Ananas ananas</name>
    <dbReference type="NCBI Taxonomy" id="4615"/>
    <lineage>
        <taxon>Eukaryota</taxon>
        <taxon>Viridiplantae</taxon>
        <taxon>Streptophyta</taxon>
        <taxon>Embryophyta</taxon>
        <taxon>Tracheophyta</taxon>
        <taxon>Spermatophyta</taxon>
        <taxon>Magnoliopsida</taxon>
        <taxon>Liliopsida</taxon>
        <taxon>Poales</taxon>
        <taxon>Bromeliaceae</taxon>
        <taxon>Bromelioideae</taxon>
        <taxon>Ananas</taxon>
    </lineage>
</organism>
<dbReference type="GeneID" id="109717495"/>
<comment type="similarity">
    <text evidence="3 9">Belongs to the eukaryotic RPC3/POLR3C RNA polymerase subunit family.</text>
</comment>
<keyword evidence="8 9" id="KW-0539">Nucleus</keyword>
<dbReference type="AlphaFoldDB" id="A0A6P5G0Y8"/>
<protein>
    <recommendedName>
        <fullName evidence="5 9">DNA-directed RNA polymerase III subunit RPC3</fullName>
        <shortName evidence="9">RNA polymerase III subunit C3</shortName>
    </recommendedName>
</protein>
<evidence type="ECO:0000259" key="10">
    <source>
        <dbReference type="Pfam" id="PF05645"/>
    </source>
</evidence>
<feature type="domain" description="RNA polymerase III subunit RPC82-related helix-turn-helix" evidence="11">
    <location>
        <begin position="8"/>
        <end position="68"/>
    </location>
</feature>
<dbReference type="InterPro" id="IPR039748">
    <property type="entry name" value="RPC3"/>
</dbReference>
<dbReference type="InterPro" id="IPR036390">
    <property type="entry name" value="WH_DNA-bd_sf"/>
</dbReference>
<dbReference type="InterPro" id="IPR008806">
    <property type="entry name" value="RNA_pol_III_Rpc82_C"/>
</dbReference>
<evidence type="ECO:0000259" key="12">
    <source>
        <dbReference type="Pfam" id="PF22536"/>
    </source>
</evidence>
<dbReference type="GO" id="GO:0003697">
    <property type="term" value="F:single-stranded DNA binding"/>
    <property type="evidence" value="ECO:0007669"/>
    <property type="project" value="UniProtKB-UniRule"/>
</dbReference>
<reference evidence="14" key="2">
    <citation type="submission" date="2025-08" db="UniProtKB">
        <authorList>
            <consortium name="RefSeq"/>
        </authorList>
    </citation>
    <scope>IDENTIFICATION</scope>
    <source>
        <tissue evidence="14">Leaf</tissue>
    </source>
</reference>
<feature type="domain" description="DNA-directed RNA polymerase III subunit RPC3 winged-helix" evidence="12">
    <location>
        <begin position="372"/>
        <end position="434"/>
    </location>
</feature>
<dbReference type="FunFam" id="1.10.10.10:FF:000515">
    <property type="entry name" value="DNA-directed RNA polymerase III subunit rpc3"/>
    <property type="match status" value="1"/>
</dbReference>
<evidence type="ECO:0000313" key="14">
    <source>
        <dbReference type="RefSeq" id="XP_020098905.1"/>
    </source>
</evidence>
<dbReference type="FunFam" id="1.10.10.10:FF:000218">
    <property type="entry name" value="DNA-directed RNA polymerase III subunit RPC3"/>
    <property type="match status" value="1"/>
</dbReference>
<dbReference type="InterPro" id="IPR036388">
    <property type="entry name" value="WH-like_DNA-bd_sf"/>
</dbReference>
<dbReference type="PANTHER" id="PTHR12949">
    <property type="entry name" value="RNA POLYMERASE III DNA DIRECTED -RELATED"/>
    <property type="match status" value="1"/>
</dbReference>
<evidence type="ECO:0000256" key="2">
    <source>
        <dbReference type="ARBA" id="ARBA00006835"/>
    </source>
</evidence>
<evidence type="ECO:0000256" key="4">
    <source>
        <dbReference type="ARBA" id="ARBA00011206"/>
    </source>
</evidence>
<dbReference type="OrthoDB" id="272392at2759"/>
<comment type="subunit">
    <text evidence="4 9">Component of the RNA polymerase III (Pol III) complex consisting of 17 subunits.</text>
</comment>
<proteinExistence type="inferred from homology"/>
<dbReference type="RefSeq" id="XP_020098905.1">
    <property type="nucleotide sequence ID" value="XM_020243316.1"/>
</dbReference>